<dbReference type="GO" id="GO:0051213">
    <property type="term" value="F:dioxygenase activity"/>
    <property type="evidence" value="ECO:0007669"/>
    <property type="project" value="UniProtKB-KW"/>
</dbReference>
<dbReference type="GO" id="GO:0051537">
    <property type="term" value="F:2 iron, 2 sulfur cluster binding"/>
    <property type="evidence" value="ECO:0007669"/>
    <property type="project" value="UniProtKB-KW"/>
</dbReference>
<keyword evidence="5" id="KW-0408">Iron</keyword>
<protein>
    <submittedName>
        <fullName evidence="9">3-phenylpropionate/cinnamic acid dioxygenase subunit alpha</fullName>
    </submittedName>
</protein>
<dbReference type="GO" id="GO:0005506">
    <property type="term" value="F:iron ion binding"/>
    <property type="evidence" value="ECO:0007669"/>
    <property type="project" value="InterPro"/>
</dbReference>
<dbReference type="PANTHER" id="PTHR43756">
    <property type="entry name" value="CHOLINE MONOOXYGENASE, CHLOROPLASTIC"/>
    <property type="match status" value="1"/>
</dbReference>
<reference evidence="9 10" key="1">
    <citation type="submission" date="2012-11" db="EMBL/GenBank/DDBJ databases">
        <title>Whole genome sequence of Gluconacetobacter xylinus NBRC 13693.</title>
        <authorList>
            <person name="Azuma Y."/>
            <person name="Higashiura N."/>
            <person name="Hirakawa H."/>
            <person name="Matsushita K."/>
        </authorList>
    </citation>
    <scope>NUCLEOTIDE SEQUENCE [LARGE SCALE GENOMIC DNA]</scope>
    <source>
        <strain evidence="9 10">NBRC 13693</strain>
    </source>
</reference>
<dbReference type="InterPro" id="IPR036922">
    <property type="entry name" value="Rieske_2Fe-2S_sf"/>
</dbReference>
<dbReference type="SUPFAM" id="SSF50022">
    <property type="entry name" value="ISP domain"/>
    <property type="match status" value="1"/>
</dbReference>
<feature type="region of interest" description="Disordered" evidence="7">
    <location>
        <begin position="251"/>
        <end position="270"/>
    </location>
</feature>
<keyword evidence="4" id="KW-0560">Oxidoreductase</keyword>
<comment type="similarity">
    <text evidence="1">Belongs to the bacterial ring-hydroxylating dioxygenase alpha subunit family.</text>
</comment>
<dbReference type="InterPro" id="IPR001663">
    <property type="entry name" value="Rng_hydr_dOase-A"/>
</dbReference>
<evidence type="ECO:0000256" key="4">
    <source>
        <dbReference type="ARBA" id="ARBA00023002"/>
    </source>
</evidence>
<keyword evidence="3" id="KW-0479">Metal-binding</keyword>
<evidence type="ECO:0000256" key="3">
    <source>
        <dbReference type="ARBA" id="ARBA00022723"/>
    </source>
</evidence>
<evidence type="ECO:0000313" key="10">
    <source>
        <dbReference type="Proteomes" id="UP000032683"/>
    </source>
</evidence>
<evidence type="ECO:0000256" key="1">
    <source>
        <dbReference type="ARBA" id="ARBA00008751"/>
    </source>
</evidence>
<gene>
    <name evidence="9" type="ORF">Gxy13693_042_043</name>
</gene>
<dbReference type="RefSeq" id="WP_029329598.1">
    <property type="nucleotide sequence ID" value="NZ_BANJ01000042.1"/>
</dbReference>
<dbReference type="AlphaFoldDB" id="A0A0D6QA56"/>
<keyword evidence="2" id="KW-0001">2Fe-2S</keyword>
<comment type="caution">
    <text evidence="9">The sequence shown here is derived from an EMBL/GenBank/DDBJ whole genome shotgun (WGS) entry which is preliminary data.</text>
</comment>
<dbReference type="Gene3D" id="3.90.380.10">
    <property type="entry name" value="Naphthalene 1,2-dioxygenase Alpha Subunit, Chain A, domain 1"/>
    <property type="match status" value="1"/>
</dbReference>
<evidence type="ECO:0000313" key="9">
    <source>
        <dbReference type="EMBL" id="GAO00209.1"/>
    </source>
</evidence>
<accession>A0A0D6QA56</accession>
<evidence type="ECO:0000256" key="2">
    <source>
        <dbReference type="ARBA" id="ARBA00022714"/>
    </source>
</evidence>
<evidence type="ECO:0000256" key="5">
    <source>
        <dbReference type="ARBA" id="ARBA00023004"/>
    </source>
</evidence>
<dbReference type="EMBL" id="BANJ01000042">
    <property type="protein sequence ID" value="GAO00209.1"/>
    <property type="molecule type" value="Genomic_DNA"/>
</dbReference>
<dbReference type="Gene3D" id="2.102.10.10">
    <property type="entry name" value="Rieske [2Fe-2S] iron-sulphur domain"/>
    <property type="match status" value="1"/>
</dbReference>
<dbReference type="SUPFAM" id="SSF55961">
    <property type="entry name" value="Bet v1-like"/>
    <property type="match status" value="1"/>
</dbReference>
<dbReference type="Proteomes" id="UP000032683">
    <property type="component" value="Unassembled WGS sequence"/>
</dbReference>
<evidence type="ECO:0000259" key="8">
    <source>
        <dbReference type="PROSITE" id="PS51296"/>
    </source>
</evidence>
<dbReference type="GeneID" id="79188344"/>
<dbReference type="PROSITE" id="PS00570">
    <property type="entry name" value="RING_HYDROXYL_ALPHA"/>
    <property type="match status" value="1"/>
</dbReference>
<feature type="domain" description="Rieske" evidence="8">
    <location>
        <begin position="47"/>
        <end position="162"/>
    </location>
</feature>
<dbReference type="PRINTS" id="PR00090">
    <property type="entry name" value="RNGDIOXGNASE"/>
</dbReference>
<keyword evidence="9" id="KW-0223">Dioxygenase</keyword>
<name>A0A0D6QA56_KOMXY</name>
<proteinExistence type="inferred from homology"/>
<evidence type="ECO:0000256" key="7">
    <source>
        <dbReference type="SAM" id="MobiDB-lite"/>
    </source>
</evidence>
<dbReference type="Pfam" id="PF00355">
    <property type="entry name" value="Rieske"/>
    <property type="match status" value="1"/>
</dbReference>
<dbReference type="PANTHER" id="PTHR43756:SF1">
    <property type="entry name" value="3-PHENYLPROPIONATE_CINNAMIC ACID DIOXYGENASE SUBUNIT ALPHA"/>
    <property type="match status" value="1"/>
</dbReference>
<organism evidence="9 10">
    <name type="scientific">Komagataeibacter xylinus NBRC 13693</name>
    <dbReference type="NCBI Taxonomy" id="1234668"/>
    <lineage>
        <taxon>Bacteria</taxon>
        <taxon>Pseudomonadati</taxon>
        <taxon>Pseudomonadota</taxon>
        <taxon>Alphaproteobacteria</taxon>
        <taxon>Acetobacterales</taxon>
        <taxon>Acetobacteraceae</taxon>
        <taxon>Komagataeibacter</taxon>
    </lineage>
</organism>
<dbReference type="InterPro" id="IPR017941">
    <property type="entry name" value="Rieske_2Fe-2S"/>
</dbReference>
<keyword evidence="6" id="KW-0411">Iron-sulfur</keyword>
<dbReference type="PROSITE" id="PS51296">
    <property type="entry name" value="RIESKE"/>
    <property type="match status" value="1"/>
</dbReference>
<evidence type="ECO:0000256" key="6">
    <source>
        <dbReference type="ARBA" id="ARBA00023014"/>
    </source>
</evidence>
<dbReference type="InterPro" id="IPR015881">
    <property type="entry name" value="ARHD_Rieske_2Fe_2S"/>
</dbReference>
<sequence>MTAPAGADALSRYTFPAADCSRIPYGMYRDPDVFELEQERIFRGPIWNYLALEAEIPNPGDYRLIEVGDTPVIVNRARDGSLHALVNRCSHRGAEVQRNLHGNTKVHTCCYHQWSFDLTGKLIGVPFQKGIKGVGGLPADFDKACHNLQRLRVETMNGAIFGTFCEETPPLEEYLGPVFTHQVKRLFHKPVKVLGYQRQRIFGNWKLYTDNLRDPNHGGLLHMFQITFGIARLSGTGGARVDADGKHNLSWAAQGGRTDQDGASDGGYAGTDRGDMNIKLKDPSLLRYYKEFPDNLTLAVTSLFANAALQQIGNTLAVRQLRPRSADEFEIVSTFFGYEDDDEAMTRHRLRKANLAGPAGLVSMEDGEAVELVHRAIVRDMDKHSIVEFGGRGPVTDQENLISDVPMRGFWIYYCKLMGIRAGETA</sequence>